<protein>
    <recommendedName>
        <fullName evidence="1">HTH cro/C1-type domain-containing protein</fullName>
    </recommendedName>
</protein>
<comment type="caution">
    <text evidence="2">The sequence shown here is derived from an EMBL/GenBank/DDBJ whole genome shotgun (WGS) entry which is preliminary data.</text>
</comment>
<dbReference type="SUPFAM" id="SSF47413">
    <property type="entry name" value="lambda repressor-like DNA-binding domains"/>
    <property type="match status" value="1"/>
</dbReference>
<dbReference type="InterPro" id="IPR001387">
    <property type="entry name" value="Cro/C1-type_HTH"/>
</dbReference>
<dbReference type="RefSeq" id="WP_284311196.1">
    <property type="nucleotide sequence ID" value="NZ_BSPC01000011.1"/>
</dbReference>
<dbReference type="SMART" id="SM00530">
    <property type="entry name" value="HTH_XRE"/>
    <property type="match status" value="1"/>
</dbReference>
<evidence type="ECO:0000313" key="3">
    <source>
        <dbReference type="Proteomes" id="UP001156882"/>
    </source>
</evidence>
<evidence type="ECO:0000259" key="1">
    <source>
        <dbReference type="PROSITE" id="PS50943"/>
    </source>
</evidence>
<dbReference type="CDD" id="cd00093">
    <property type="entry name" value="HTH_XRE"/>
    <property type="match status" value="1"/>
</dbReference>
<feature type="domain" description="HTH cro/C1-type" evidence="1">
    <location>
        <begin position="34"/>
        <end position="64"/>
    </location>
</feature>
<dbReference type="Pfam" id="PF01381">
    <property type="entry name" value="HTH_3"/>
    <property type="match status" value="1"/>
</dbReference>
<organism evidence="2 3">
    <name type="scientific">Labrys miyagiensis</name>
    <dbReference type="NCBI Taxonomy" id="346912"/>
    <lineage>
        <taxon>Bacteria</taxon>
        <taxon>Pseudomonadati</taxon>
        <taxon>Pseudomonadota</taxon>
        <taxon>Alphaproteobacteria</taxon>
        <taxon>Hyphomicrobiales</taxon>
        <taxon>Xanthobacteraceae</taxon>
        <taxon>Labrys</taxon>
    </lineage>
</organism>
<keyword evidence="3" id="KW-1185">Reference proteome</keyword>
<dbReference type="Gene3D" id="1.10.260.40">
    <property type="entry name" value="lambda repressor-like DNA-binding domains"/>
    <property type="match status" value="1"/>
</dbReference>
<dbReference type="Proteomes" id="UP001156882">
    <property type="component" value="Unassembled WGS sequence"/>
</dbReference>
<name>A0ABQ6CHR1_9HYPH</name>
<proteinExistence type="predicted"/>
<gene>
    <name evidence="2" type="ORF">GCM10007874_14020</name>
</gene>
<reference evidence="3" key="1">
    <citation type="journal article" date="2019" name="Int. J. Syst. Evol. Microbiol.">
        <title>The Global Catalogue of Microorganisms (GCM) 10K type strain sequencing project: providing services to taxonomists for standard genome sequencing and annotation.</title>
        <authorList>
            <consortium name="The Broad Institute Genomics Platform"/>
            <consortium name="The Broad Institute Genome Sequencing Center for Infectious Disease"/>
            <person name="Wu L."/>
            <person name="Ma J."/>
        </authorList>
    </citation>
    <scope>NUCLEOTIDE SEQUENCE [LARGE SCALE GENOMIC DNA]</scope>
    <source>
        <strain evidence="3">NBRC 101365</strain>
    </source>
</reference>
<dbReference type="PROSITE" id="PS50943">
    <property type="entry name" value="HTH_CROC1"/>
    <property type="match status" value="1"/>
</dbReference>
<sequence length="94" mass="10370">MNARKPIAGKPSSKTGDGTLLLVNMDWKRLGGDIRTRRLQRNVTLRQIAESHGLSHSSISRLESHGTHCGVETLLTLTIMLDIDLYTYVLATPA</sequence>
<evidence type="ECO:0000313" key="2">
    <source>
        <dbReference type="EMBL" id="GLS18385.1"/>
    </source>
</evidence>
<dbReference type="EMBL" id="BSPC01000011">
    <property type="protein sequence ID" value="GLS18385.1"/>
    <property type="molecule type" value="Genomic_DNA"/>
</dbReference>
<dbReference type="InterPro" id="IPR010982">
    <property type="entry name" value="Lambda_DNA-bd_dom_sf"/>
</dbReference>
<accession>A0ABQ6CHR1</accession>